<dbReference type="Gene3D" id="1.20.120.450">
    <property type="entry name" value="dinb family like domain"/>
    <property type="match status" value="1"/>
</dbReference>
<keyword evidence="3" id="KW-1185">Reference proteome</keyword>
<dbReference type="AlphaFoldDB" id="A0A1I0BPT6"/>
<evidence type="ECO:0000313" key="3">
    <source>
        <dbReference type="Proteomes" id="UP000198697"/>
    </source>
</evidence>
<dbReference type="InterPro" id="IPR034660">
    <property type="entry name" value="DinB/YfiT-like"/>
</dbReference>
<evidence type="ECO:0000313" key="2">
    <source>
        <dbReference type="EMBL" id="SET08684.1"/>
    </source>
</evidence>
<dbReference type="Pfam" id="PF12867">
    <property type="entry name" value="DinB_2"/>
    <property type="match status" value="1"/>
</dbReference>
<dbReference type="STRING" id="82805.SAMN04487998_1143"/>
<proteinExistence type="predicted"/>
<feature type="domain" description="DinB-like" evidence="1">
    <location>
        <begin position="20"/>
        <end position="171"/>
    </location>
</feature>
<evidence type="ECO:0000259" key="1">
    <source>
        <dbReference type="Pfam" id="PF12867"/>
    </source>
</evidence>
<protein>
    <submittedName>
        <fullName evidence="2">DinB superfamily protein</fullName>
    </submittedName>
</protein>
<dbReference type="InterPro" id="IPR024775">
    <property type="entry name" value="DinB-like"/>
</dbReference>
<dbReference type="OrthoDB" id="679284at2"/>
<dbReference type="EMBL" id="FOHS01000001">
    <property type="protein sequence ID" value="SET08684.1"/>
    <property type="molecule type" value="Genomic_DNA"/>
</dbReference>
<dbReference type="SUPFAM" id="SSF109854">
    <property type="entry name" value="DinB/YfiT-like putative metalloenzymes"/>
    <property type="match status" value="1"/>
</dbReference>
<accession>A0A1I0BPT6</accession>
<organism evidence="2 3">
    <name type="scientific">Hymenobacter actinosclerus</name>
    <dbReference type="NCBI Taxonomy" id="82805"/>
    <lineage>
        <taxon>Bacteria</taxon>
        <taxon>Pseudomonadati</taxon>
        <taxon>Bacteroidota</taxon>
        <taxon>Cytophagia</taxon>
        <taxon>Cytophagales</taxon>
        <taxon>Hymenobacteraceae</taxon>
        <taxon>Hymenobacter</taxon>
    </lineage>
</organism>
<reference evidence="3" key="1">
    <citation type="submission" date="2016-10" db="EMBL/GenBank/DDBJ databases">
        <authorList>
            <person name="Varghese N."/>
            <person name="Submissions S."/>
        </authorList>
    </citation>
    <scope>NUCLEOTIDE SEQUENCE [LARGE SCALE GENOMIC DNA]</scope>
    <source>
        <strain evidence="3">DSM 15310</strain>
    </source>
</reference>
<gene>
    <name evidence="2" type="ORF">SAMN04487998_1143</name>
</gene>
<sequence length="183" mass="20441">MAEVRVCLTDTFAALDAWFDQPADLRRYRPAAGGWTADEILEHVGLTNHFLLILVDKATRKALLNAQTQDLAAALAAYEFQTGKLADIGRHKSFAWIRPEHMEPTGTRPLAEVRAQLQQQLAHCRQTLAAMPNGEGALYRTTMSVNGLGKIDVYEYLYFLAQHGQRHLTQLSRNAAEFAHNPA</sequence>
<dbReference type="Proteomes" id="UP000198697">
    <property type="component" value="Unassembled WGS sequence"/>
</dbReference>
<name>A0A1I0BPT6_9BACT</name>